<feature type="transmembrane region" description="Helical" evidence="6">
    <location>
        <begin position="236"/>
        <end position="255"/>
    </location>
</feature>
<evidence type="ECO:0000256" key="6">
    <source>
        <dbReference type="SAM" id="Phobius"/>
    </source>
</evidence>
<feature type="region of interest" description="Disordered" evidence="5">
    <location>
        <begin position="677"/>
        <end position="711"/>
    </location>
</feature>
<comment type="caution">
    <text evidence="8">The sequence shown here is derived from an EMBL/GenBank/DDBJ whole genome shotgun (WGS) entry which is preliminary data.</text>
</comment>
<feature type="transmembrane region" description="Helical" evidence="6">
    <location>
        <begin position="542"/>
        <end position="561"/>
    </location>
</feature>
<keyword evidence="4 6" id="KW-0472">Membrane</keyword>
<keyword evidence="2 6" id="KW-0812">Transmembrane</keyword>
<accession>A0ABN7NIG6</accession>
<gene>
    <name evidence="8" type="ORF">TPAB3V08_LOCUS1290</name>
</gene>
<feature type="transmembrane region" description="Helical" evidence="6">
    <location>
        <begin position="481"/>
        <end position="503"/>
    </location>
</feature>
<evidence type="ECO:0000256" key="2">
    <source>
        <dbReference type="ARBA" id="ARBA00022692"/>
    </source>
</evidence>
<evidence type="ECO:0000256" key="5">
    <source>
        <dbReference type="SAM" id="MobiDB-lite"/>
    </source>
</evidence>
<evidence type="ECO:0000313" key="9">
    <source>
        <dbReference type="Proteomes" id="UP001153148"/>
    </source>
</evidence>
<dbReference type="Pfam" id="PF00083">
    <property type="entry name" value="Sugar_tr"/>
    <property type="match status" value="1"/>
</dbReference>
<dbReference type="InterPro" id="IPR005828">
    <property type="entry name" value="MFS_sugar_transport-like"/>
</dbReference>
<dbReference type="CDD" id="cd17317">
    <property type="entry name" value="MFS_SLC22"/>
    <property type="match status" value="1"/>
</dbReference>
<dbReference type="EMBL" id="CAJPIN010001160">
    <property type="protein sequence ID" value="CAG2054257.1"/>
    <property type="molecule type" value="Genomic_DNA"/>
</dbReference>
<feature type="transmembrane region" description="Helical" evidence="6">
    <location>
        <begin position="87"/>
        <end position="109"/>
    </location>
</feature>
<organism evidence="8 9">
    <name type="scientific">Timema podura</name>
    <name type="common">Walking stick</name>
    <dbReference type="NCBI Taxonomy" id="61482"/>
    <lineage>
        <taxon>Eukaryota</taxon>
        <taxon>Metazoa</taxon>
        <taxon>Ecdysozoa</taxon>
        <taxon>Arthropoda</taxon>
        <taxon>Hexapoda</taxon>
        <taxon>Insecta</taxon>
        <taxon>Pterygota</taxon>
        <taxon>Neoptera</taxon>
        <taxon>Polyneoptera</taxon>
        <taxon>Phasmatodea</taxon>
        <taxon>Timematodea</taxon>
        <taxon>Timematoidea</taxon>
        <taxon>Timematidae</taxon>
        <taxon>Timema</taxon>
    </lineage>
</organism>
<dbReference type="PROSITE" id="PS50850">
    <property type="entry name" value="MFS"/>
    <property type="match status" value="1"/>
</dbReference>
<feature type="transmembrane region" description="Helical" evidence="6">
    <location>
        <begin position="204"/>
        <end position="224"/>
    </location>
</feature>
<comment type="subcellular location">
    <subcellularLocation>
        <location evidence="1">Membrane</location>
        <topology evidence="1">Multi-pass membrane protein</topology>
    </subcellularLocation>
</comment>
<feature type="transmembrane region" description="Helical" evidence="6">
    <location>
        <begin position="261"/>
        <end position="282"/>
    </location>
</feature>
<keyword evidence="3 6" id="KW-1133">Transmembrane helix</keyword>
<dbReference type="PANTHER" id="PTHR24064">
    <property type="entry name" value="SOLUTE CARRIER FAMILY 22 MEMBER"/>
    <property type="match status" value="1"/>
</dbReference>
<keyword evidence="9" id="KW-1185">Reference proteome</keyword>
<dbReference type="Proteomes" id="UP001153148">
    <property type="component" value="Unassembled WGS sequence"/>
</dbReference>
<dbReference type="InterPro" id="IPR036259">
    <property type="entry name" value="MFS_trans_sf"/>
</dbReference>
<feature type="transmembrane region" description="Helical" evidence="6">
    <location>
        <begin position="294"/>
        <end position="316"/>
    </location>
</feature>
<evidence type="ECO:0000256" key="4">
    <source>
        <dbReference type="ARBA" id="ARBA00023136"/>
    </source>
</evidence>
<feature type="transmembrane region" description="Helical" evidence="6">
    <location>
        <begin position="322"/>
        <end position="341"/>
    </location>
</feature>
<feature type="compositionally biased region" description="Basic and acidic residues" evidence="5">
    <location>
        <begin position="677"/>
        <end position="690"/>
    </location>
</feature>
<feature type="compositionally biased region" description="Polar residues" evidence="5">
    <location>
        <begin position="691"/>
        <end position="711"/>
    </location>
</feature>
<feature type="non-terminal residue" evidence="8">
    <location>
        <position position="711"/>
    </location>
</feature>
<reference evidence="8" key="1">
    <citation type="submission" date="2021-03" db="EMBL/GenBank/DDBJ databases">
        <authorList>
            <person name="Tran Van P."/>
        </authorList>
    </citation>
    <scope>NUCLEOTIDE SEQUENCE</scope>
</reference>
<protein>
    <recommendedName>
        <fullName evidence="7">Major facilitator superfamily (MFS) profile domain-containing protein</fullName>
    </recommendedName>
</protein>
<evidence type="ECO:0000256" key="1">
    <source>
        <dbReference type="ARBA" id="ARBA00004141"/>
    </source>
</evidence>
<dbReference type="SUPFAM" id="SSF103473">
    <property type="entry name" value="MFS general substrate transporter"/>
    <property type="match status" value="1"/>
</dbReference>
<feature type="domain" description="Major facilitator superfamily (MFS) profile" evidence="7">
    <location>
        <begin position="149"/>
        <end position="568"/>
    </location>
</feature>
<feature type="transmembrane region" description="Helical" evidence="6">
    <location>
        <begin position="455"/>
        <end position="475"/>
    </location>
</feature>
<dbReference type="InterPro" id="IPR020846">
    <property type="entry name" value="MFS_dom"/>
</dbReference>
<evidence type="ECO:0000313" key="8">
    <source>
        <dbReference type="EMBL" id="CAG2054257.1"/>
    </source>
</evidence>
<evidence type="ECO:0000259" key="7">
    <source>
        <dbReference type="PROSITE" id="PS50850"/>
    </source>
</evidence>
<proteinExistence type="predicted"/>
<sequence>MLVVSVDRSTGGMYPLVGHLVYLIQAERAVGHIDVTDTTGYYCAPAFKQCSPSIESRLARMFSQDGDGMDLDDLLPQIGEFGRYQKLLLWLVCLPACVPCGFCAFNQLFMADTPDHWCWVDDLADLPAHISPETCHPCRDSNSTFNKCSRYAVNWTELLVHQDAEELTPNSSWPTEPCYQGWEYNTTLISSSIVIDFNLVCNHAIYPTIGLAALNTGGPVGVYVFGLLSDRIGRRFSFFICLATMLLGSFLTALARDFWSWAAFRLIVGLTIPAIYQIPFIIALELVGPNYRSFVTVMTCLFYTLGMILLSGVTYLVRDWVLLAWVTSAPFLLYFVYWWYLPESPRWLLAKGRLEEGYKILETLAKVNNKEMPSSFKLKLKQRMMMQRTRSELSRLKKGPGVSALFANETVYVGLSYYGPSLGSDQYLSFLLSALVEIPSYLACWVIMDRWGRRWPLCIAMILSGVSCIVTVLLPDDAVETTLILYLFSKFAISASFLIIYPFAGELYPTQLRGIGIGASAYISGLGLILIPFITYLGMEMLVLPLVIMGVVSVLGGLSGLRLPETLHHRLPQTVEEGEEFGKDWTCAECLRCVPESSIQDVSEGIFWEVIVLIIQRKKVYMNMSPISKDLIGSPLLNISGRADEDGLNFSGTARANEAEILPSSVIGSYEDLSEKDAFEMHPHSTKDTRTAPQESTSLERAVQRPQNRSS</sequence>
<name>A0ABN7NIG6_TIMPD</name>
<dbReference type="Gene3D" id="1.20.1250.20">
    <property type="entry name" value="MFS general substrate transporter like domains"/>
    <property type="match status" value="1"/>
</dbReference>
<evidence type="ECO:0000256" key="3">
    <source>
        <dbReference type="ARBA" id="ARBA00022989"/>
    </source>
</evidence>
<feature type="transmembrane region" description="Helical" evidence="6">
    <location>
        <begin position="515"/>
        <end position="536"/>
    </location>
</feature>